<evidence type="ECO:0000256" key="1">
    <source>
        <dbReference type="ARBA" id="ARBA00022723"/>
    </source>
</evidence>
<evidence type="ECO:0000259" key="6">
    <source>
        <dbReference type="PROSITE" id="PS50950"/>
    </source>
</evidence>
<dbReference type="SMART" id="SM00980">
    <property type="entry name" value="THAP"/>
    <property type="match status" value="1"/>
</dbReference>
<evidence type="ECO:0000256" key="3">
    <source>
        <dbReference type="ARBA" id="ARBA00022833"/>
    </source>
</evidence>
<sequence>MNHRKSCEICGIYYSADLQSRCFMSVFPCSGNQEERCRIWLKQAGRKHLLDLPRHKLSRRYVCEKHFTPRDFNKLRNRLRKNAIPTKNLNLPPLDDALLKNWHFPDFGTCAIFCAIS</sequence>
<dbReference type="PROSITE" id="PS50950">
    <property type="entry name" value="ZF_THAP"/>
    <property type="match status" value="1"/>
</dbReference>
<dbReference type="SUPFAM" id="SSF57716">
    <property type="entry name" value="Glucocorticoid receptor-like (DNA-binding domain)"/>
    <property type="match status" value="1"/>
</dbReference>
<dbReference type="Pfam" id="PF05485">
    <property type="entry name" value="THAP"/>
    <property type="match status" value="1"/>
</dbReference>
<evidence type="ECO:0000313" key="7">
    <source>
        <dbReference type="EMBL" id="KAL0830033.1"/>
    </source>
</evidence>
<organism evidence="7 8">
    <name type="scientific">Loxostege sticticalis</name>
    <name type="common">Beet webworm moth</name>
    <dbReference type="NCBI Taxonomy" id="481309"/>
    <lineage>
        <taxon>Eukaryota</taxon>
        <taxon>Metazoa</taxon>
        <taxon>Ecdysozoa</taxon>
        <taxon>Arthropoda</taxon>
        <taxon>Hexapoda</taxon>
        <taxon>Insecta</taxon>
        <taxon>Pterygota</taxon>
        <taxon>Neoptera</taxon>
        <taxon>Endopterygota</taxon>
        <taxon>Lepidoptera</taxon>
        <taxon>Glossata</taxon>
        <taxon>Ditrysia</taxon>
        <taxon>Pyraloidea</taxon>
        <taxon>Crambidae</taxon>
        <taxon>Pyraustinae</taxon>
        <taxon>Loxostege</taxon>
    </lineage>
</organism>
<dbReference type="GO" id="GO:0008270">
    <property type="term" value="F:zinc ion binding"/>
    <property type="evidence" value="ECO:0007669"/>
    <property type="project" value="UniProtKB-KW"/>
</dbReference>
<evidence type="ECO:0000256" key="5">
    <source>
        <dbReference type="PROSITE-ProRule" id="PRU00309"/>
    </source>
</evidence>
<dbReference type="SMART" id="SM00692">
    <property type="entry name" value="DM3"/>
    <property type="match status" value="1"/>
</dbReference>
<keyword evidence="1" id="KW-0479">Metal-binding</keyword>
<accession>A0ABD0SYX9</accession>
<dbReference type="InterPro" id="IPR006612">
    <property type="entry name" value="THAP_Znf"/>
</dbReference>
<reference evidence="7 8" key="1">
    <citation type="submission" date="2024-06" db="EMBL/GenBank/DDBJ databases">
        <title>A chromosome-level genome assembly of beet webworm, Loxostege sticticalis.</title>
        <authorList>
            <person name="Zhang Y."/>
        </authorList>
    </citation>
    <scope>NUCLEOTIDE SEQUENCE [LARGE SCALE GENOMIC DNA]</scope>
    <source>
        <strain evidence="7">AQ028</strain>
        <tissue evidence="7">Male pupae</tissue>
    </source>
</reference>
<dbReference type="EMBL" id="JBEDNZ010000014">
    <property type="protein sequence ID" value="KAL0830033.1"/>
    <property type="molecule type" value="Genomic_DNA"/>
</dbReference>
<feature type="domain" description="THAP-type" evidence="6">
    <location>
        <begin position="1"/>
        <end position="88"/>
    </location>
</feature>
<comment type="caution">
    <text evidence="7">The sequence shown here is derived from an EMBL/GenBank/DDBJ whole genome shotgun (WGS) entry which is preliminary data.</text>
</comment>
<evidence type="ECO:0000256" key="2">
    <source>
        <dbReference type="ARBA" id="ARBA00022771"/>
    </source>
</evidence>
<name>A0ABD0SYX9_LOXSC</name>
<dbReference type="Proteomes" id="UP001549921">
    <property type="component" value="Unassembled WGS sequence"/>
</dbReference>
<dbReference type="AlphaFoldDB" id="A0ABD0SYX9"/>
<gene>
    <name evidence="7" type="ORF">ABMA28_003491</name>
</gene>
<dbReference type="GO" id="GO:0003677">
    <property type="term" value="F:DNA binding"/>
    <property type="evidence" value="ECO:0007669"/>
    <property type="project" value="UniProtKB-UniRule"/>
</dbReference>
<keyword evidence="3" id="KW-0862">Zinc</keyword>
<evidence type="ECO:0000313" key="8">
    <source>
        <dbReference type="Proteomes" id="UP001549921"/>
    </source>
</evidence>
<proteinExistence type="predicted"/>
<evidence type="ECO:0000256" key="4">
    <source>
        <dbReference type="ARBA" id="ARBA00023125"/>
    </source>
</evidence>
<protein>
    <recommendedName>
        <fullName evidence="6">THAP-type domain-containing protein</fullName>
    </recommendedName>
</protein>
<keyword evidence="4 5" id="KW-0238">DNA-binding</keyword>
<keyword evidence="2 5" id="KW-0863">Zinc-finger</keyword>